<dbReference type="SUPFAM" id="SSF103481">
    <property type="entry name" value="Multidrug resistance efflux transporter EmrE"/>
    <property type="match status" value="2"/>
</dbReference>
<dbReference type="STRING" id="1579979.WM2015_2261"/>
<keyword evidence="3" id="KW-0813">Transport</keyword>
<dbReference type="KEGG" id="wma:WM2015_2261"/>
<keyword evidence="6" id="KW-1133">Transmembrane helix</keyword>
<dbReference type="GO" id="GO:0005886">
    <property type="term" value="C:plasma membrane"/>
    <property type="evidence" value="ECO:0007669"/>
    <property type="project" value="UniProtKB-SubCell"/>
</dbReference>
<keyword evidence="5" id="KW-0812">Transmembrane</keyword>
<dbReference type="Proteomes" id="UP000066624">
    <property type="component" value="Chromosome"/>
</dbReference>
<dbReference type="InterPro" id="IPR000620">
    <property type="entry name" value="EamA_dom"/>
</dbReference>
<evidence type="ECO:0000313" key="10">
    <source>
        <dbReference type="Proteomes" id="UP000066624"/>
    </source>
</evidence>
<reference evidence="9 10" key="1">
    <citation type="submission" date="2015-07" db="EMBL/GenBank/DDBJ databases">
        <authorList>
            <person name="Noorani M."/>
        </authorList>
    </citation>
    <scope>NUCLEOTIDE SEQUENCE [LARGE SCALE GENOMIC DNA]</scope>
    <source>
        <strain evidence="9 10">KCTC 42284</strain>
    </source>
</reference>
<dbReference type="PANTHER" id="PTHR22911">
    <property type="entry name" value="ACYL-MALONYL CONDENSING ENZYME-RELATED"/>
    <property type="match status" value="1"/>
</dbReference>
<dbReference type="RefSeq" id="WP_169751061.1">
    <property type="nucleotide sequence ID" value="NZ_CP012154.1"/>
</dbReference>
<dbReference type="NCBIfam" id="TIGR00688">
    <property type="entry name" value="rarD"/>
    <property type="match status" value="1"/>
</dbReference>
<dbReference type="InterPro" id="IPR037185">
    <property type="entry name" value="EmrE-like"/>
</dbReference>
<dbReference type="AlphaFoldDB" id="A0A0K0XY52"/>
<evidence type="ECO:0000313" key="9">
    <source>
        <dbReference type="EMBL" id="AKS42624.1"/>
    </source>
</evidence>
<comment type="similarity">
    <text evidence="2">Belongs to the EamA transporter family.</text>
</comment>
<dbReference type="PANTHER" id="PTHR22911:SF137">
    <property type="entry name" value="SOLUTE CARRIER FAMILY 35 MEMBER G2-RELATED"/>
    <property type="match status" value="1"/>
</dbReference>
<dbReference type="InterPro" id="IPR004626">
    <property type="entry name" value="RarD"/>
</dbReference>
<evidence type="ECO:0000256" key="4">
    <source>
        <dbReference type="ARBA" id="ARBA00022475"/>
    </source>
</evidence>
<accession>A0A0K0XY52</accession>
<evidence type="ECO:0000256" key="2">
    <source>
        <dbReference type="ARBA" id="ARBA00007362"/>
    </source>
</evidence>
<feature type="domain" description="EamA" evidence="8">
    <location>
        <begin position="9"/>
        <end position="141"/>
    </location>
</feature>
<keyword evidence="4" id="KW-1003">Cell membrane</keyword>
<evidence type="ECO:0000259" key="8">
    <source>
        <dbReference type="Pfam" id="PF00892"/>
    </source>
</evidence>
<evidence type="ECO:0000256" key="6">
    <source>
        <dbReference type="ARBA" id="ARBA00022989"/>
    </source>
</evidence>
<evidence type="ECO:0000256" key="1">
    <source>
        <dbReference type="ARBA" id="ARBA00004651"/>
    </source>
</evidence>
<name>A0A0K0XY52_9GAMM</name>
<evidence type="ECO:0000256" key="5">
    <source>
        <dbReference type="ARBA" id="ARBA00022692"/>
    </source>
</evidence>
<dbReference type="Pfam" id="PF00892">
    <property type="entry name" value="EamA"/>
    <property type="match status" value="2"/>
</dbReference>
<keyword evidence="7" id="KW-0472">Membrane</keyword>
<comment type="subcellular location">
    <subcellularLocation>
        <location evidence="1">Cell membrane</location>
        <topology evidence="1">Multi-pass membrane protein</topology>
    </subcellularLocation>
</comment>
<feature type="domain" description="EamA" evidence="8">
    <location>
        <begin position="154"/>
        <end position="285"/>
    </location>
</feature>
<organism evidence="9 10">
    <name type="scientific">Wenzhouxiangella marina</name>
    <dbReference type="NCBI Taxonomy" id="1579979"/>
    <lineage>
        <taxon>Bacteria</taxon>
        <taxon>Pseudomonadati</taxon>
        <taxon>Pseudomonadota</taxon>
        <taxon>Gammaproteobacteria</taxon>
        <taxon>Chromatiales</taxon>
        <taxon>Wenzhouxiangellaceae</taxon>
        <taxon>Wenzhouxiangella</taxon>
    </lineage>
</organism>
<evidence type="ECO:0000256" key="3">
    <source>
        <dbReference type="ARBA" id="ARBA00022448"/>
    </source>
</evidence>
<proteinExistence type="inferred from homology"/>
<sequence length="299" mass="32851">MNAERETYIGLLAALSAFAFWGLAPIYFKFLGGVGADEIIAHRVLWSVVFLGLVLVFRHRGKLFSRLRVSRRVLLTLALSSALILINWLIFVYAVNSGRVLSTSLGYFINPLVNVVLGMIIFRERLTGLQTLAVLIAAAGTGYMAWQVGVVPWMALGLAFSFAMYSVLRKLIEVGPMVGLFWETLIAAPLALGWILLLSSEGRMVFDPSEPGTAALLAGTGLVTVIPLLLFAAGVRRLPLSTMGLLQYLAPSMTFILAVFVYAEPFTSDHAVTFGCIWIALILYTLSSLHRRRRARMPL</sequence>
<keyword evidence="10" id="KW-1185">Reference proteome</keyword>
<dbReference type="PATRIC" id="fig|1579979.3.peg.2310"/>
<protein>
    <submittedName>
        <fullName evidence="9">RarD protein, DMT superfamily transporter</fullName>
    </submittedName>
</protein>
<evidence type="ECO:0000256" key="7">
    <source>
        <dbReference type="ARBA" id="ARBA00023136"/>
    </source>
</evidence>
<dbReference type="EMBL" id="CP012154">
    <property type="protein sequence ID" value="AKS42624.1"/>
    <property type="molecule type" value="Genomic_DNA"/>
</dbReference>
<gene>
    <name evidence="9" type="ORF">WM2015_2261</name>
</gene>